<evidence type="ECO:0000256" key="1">
    <source>
        <dbReference type="SAM" id="MobiDB-lite"/>
    </source>
</evidence>
<evidence type="ECO:0000313" key="2">
    <source>
        <dbReference type="EMBL" id="GIY11650.1"/>
    </source>
</evidence>
<keyword evidence="3" id="KW-1185">Reference proteome</keyword>
<protein>
    <submittedName>
        <fullName evidence="2">Uncharacterized protein</fullName>
    </submittedName>
</protein>
<comment type="caution">
    <text evidence="2">The sequence shown here is derived from an EMBL/GenBank/DDBJ whole genome shotgun (WGS) entry which is preliminary data.</text>
</comment>
<dbReference type="AlphaFoldDB" id="A0AAV4QR13"/>
<feature type="region of interest" description="Disordered" evidence="1">
    <location>
        <begin position="1"/>
        <end position="33"/>
    </location>
</feature>
<proteinExistence type="predicted"/>
<dbReference type="EMBL" id="BPLQ01004936">
    <property type="protein sequence ID" value="GIY11650.1"/>
    <property type="molecule type" value="Genomic_DNA"/>
</dbReference>
<gene>
    <name evidence="2" type="ORF">CDAR_53031</name>
</gene>
<accession>A0AAV4QR13</accession>
<name>A0AAV4QR13_9ARAC</name>
<reference evidence="2 3" key="1">
    <citation type="submission" date="2021-06" db="EMBL/GenBank/DDBJ databases">
        <title>Caerostris darwini draft genome.</title>
        <authorList>
            <person name="Kono N."/>
            <person name="Arakawa K."/>
        </authorList>
    </citation>
    <scope>NUCLEOTIDE SEQUENCE [LARGE SCALE GENOMIC DNA]</scope>
</reference>
<organism evidence="2 3">
    <name type="scientific">Caerostris darwini</name>
    <dbReference type="NCBI Taxonomy" id="1538125"/>
    <lineage>
        <taxon>Eukaryota</taxon>
        <taxon>Metazoa</taxon>
        <taxon>Ecdysozoa</taxon>
        <taxon>Arthropoda</taxon>
        <taxon>Chelicerata</taxon>
        <taxon>Arachnida</taxon>
        <taxon>Araneae</taxon>
        <taxon>Araneomorphae</taxon>
        <taxon>Entelegynae</taxon>
        <taxon>Araneoidea</taxon>
        <taxon>Araneidae</taxon>
        <taxon>Caerostris</taxon>
    </lineage>
</organism>
<sequence length="103" mass="11664">MPESSSDVLTDHVHVTSYSGRSQKKGGHERESKRNEITLTEKIFIYFLLCFENKAGVERGADLPLANSLSRNFILSEFQPNRNKCALNSIRTYLFILCLPSAI</sequence>
<dbReference type="Proteomes" id="UP001054837">
    <property type="component" value="Unassembled WGS sequence"/>
</dbReference>
<evidence type="ECO:0000313" key="3">
    <source>
        <dbReference type="Proteomes" id="UP001054837"/>
    </source>
</evidence>